<reference evidence="3" key="1">
    <citation type="submission" date="2020-06" db="EMBL/GenBank/DDBJ databases">
        <title>Draft genome of Bugula neritina, a colonial animal packing powerful symbionts and potential medicines.</title>
        <authorList>
            <person name="Rayko M."/>
        </authorList>
    </citation>
    <scope>NUCLEOTIDE SEQUENCE [LARGE SCALE GENOMIC DNA]</scope>
    <source>
        <strain evidence="3">Kwan_BN1</strain>
    </source>
</reference>
<feature type="compositionally biased region" description="Basic and acidic residues" evidence="2">
    <location>
        <begin position="147"/>
        <end position="159"/>
    </location>
</feature>
<comment type="caution">
    <text evidence="3">The sequence shown here is derived from an EMBL/GenBank/DDBJ whole genome shotgun (WGS) entry which is preliminary data.</text>
</comment>
<dbReference type="EMBL" id="VXIV02001198">
    <property type="protein sequence ID" value="KAF6033943.1"/>
    <property type="molecule type" value="Genomic_DNA"/>
</dbReference>
<evidence type="ECO:0000313" key="3">
    <source>
        <dbReference type="EMBL" id="KAF6033943.1"/>
    </source>
</evidence>
<feature type="coiled-coil region" evidence="1">
    <location>
        <begin position="43"/>
        <end position="137"/>
    </location>
</feature>
<organism evidence="3 4">
    <name type="scientific">Bugula neritina</name>
    <name type="common">Brown bryozoan</name>
    <name type="synonym">Sertularia neritina</name>
    <dbReference type="NCBI Taxonomy" id="10212"/>
    <lineage>
        <taxon>Eukaryota</taxon>
        <taxon>Metazoa</taxon>
        <taxon>Spiralia</taxon>
        <taxon>Lophotrochozoa</taxon>
        <taxon>Bryozoa</taxon>
        <taxon>Gymnolaemata</taxon>
        <taxon>Cheilostomatida</taxon>
        <taxon>Flustrina</taxon>
        <taxon>Buguloidea</taxon>
        <taxon>Bugulidae</taxon>
        <taxon>Bugula</taxon>
    </lineage>
</organism>
<sequence length="171" mass="19248">MIAEQEEGGAAAAGLSENENDETHNRLVRLMPAVSKQEDSCKMTLSLADVSKLQQRVSELERRVEDVNMKLMEKVEGWNSETTSNLLENIQLVKKNRMELDEVNQLMKDLTQDAHKLTAYEAAFRALTEKISKVEKDTADILNRLETLSKHQSSRDKGSENSPETAAEDIT</sequence>
<protein>
    <submittedName>
        <fullName evidence="3">Uncharacterized protein</fullName>
    </submittedName>
</protein>
<evidence type="ECO:0000256" key="2">
    <source>
        <dbReference type="SAM" id="MobiDB-lite"/>
    </source>
</evidence>
<name>A0A7J7K6W1_BUGNE</name>
<keyword evidence="1" id="KW-0175">Coiled coil</keyword>
<keyword evidence="4" id="KW-1185">Reference proteome</keyword>
<evidence type="ECO:0000256" key="1">
    <source>
        <dbReference type="SAM" id="Coils"/>
    </source>
</evidence>
<feature type="region of interest" description="Disordered" evidence="2">
    <location>
        <begin position="147"/>
        <end position="171"/>
    </location>
</feature>
<accession>A0A7J7K6W1</accession>
<gene>
    <name evidence="3" type="ORF">EB796_007752</name>
</gene>
<proteinExistence type="predicted"/>
<dbReference type="AlphaFoldDB" id="A0A7J7K6W1"/>
<dbReference type="Proteomes" id="UP000593567">
    <property type="component" value="Unassembled WGS sequence"/>
</dbReference>
<evidence type="ECO:0000313" key="4">
    <source>
        <dbReference type="Proteomes" id="UP000593567"/>
    </source>
</evidence>
<feature type="region of interest" description="Disordered" evidence="2">
    <location>
        <begin position="1"/>
        <end position="22"/>
    </location>
</feature>